<dbReference type="EMBL" id="KF669658">
    <property type="protein sequence ID" value="AGY48145.1"/>
    <property type="molecule type" value="Genomic_DNA"/>
</dbReference>
<protein>
    <submittedName>
        <fullName evidence="1">Uncharacterized protein</fullName>
    </submittedName>
</protein>
<accession>U5PVX8</accession>
<evidence type="ECO:0000313" key="1">
    <source>
        <dbReference type="EMBL" id="AGY48145.1"/>
    </source>
</evidence>
<gene>
    <name evidence="1" type="ORF">Presley_78</name>
</gene>
<sequence length="77" mass="8850">MILDIDNPKVDISKATNVYAMYVWIGKYSKEPCAELLLMSSNYAMNVPELIEEVKAKPRIQLHNSDARLYKIYVDGQ</sequence>
<dbReference type="RefSeq" id="YP_009007646.1">
    <property type="nucleotide sequence ID" value="NC_023581.1"/>
</dbReference>
<keyword evidence="2" id="KW-1185">Reference proteome</keyword>
<dbReference type="GeneID" id="18504216"/>
<reference evidence="1 2" key="1">
    <citation type="journal article" date="2013" name="Genome Announc.">
        <title>Complete Genome of Acinetobacter baumannii N4-Like Podophage Presley.</title>
        <authorList>
            <person name="Farmer N.G."/>
            <person name="Wood T.L."/>
            <person name="Chamakura K.R."/>
            <person name="Kuty Everett G.F."/>
        </authorList>
    </citation>
    <scope>NUCLEOTIDE SEQUENCE [LARGE SCALE GENOMIC DNA]</scope>
</reference>
<dbReference type="KEGG" id="vg:18504216"/>
<name>U5PVX8_9CAUD</name>
<dbReference type="Proteomes" id="UP000017656">
    <property type="component" value="Segment"/>
</dbReference>
<organism evidence="1 2">
    <name type="scientific">Acinetobacter phage Presley</name>
    <dbReference type="NCBI Taxonomy" id="1406780"/>
    <lineage>
        <taxon>Viruses</taxon>
        <taxon>Duplodnaviria</taxon>
        <taxon>Heunggongvirae</taxon>
        <taxon>Uroviricota</taxon>
        <taxon>Caudoviricetes</taxon>
        <taxon>Schitoviridae</taxon>
        <taxon>Presleyvirus</taxon>
        <taxon>Presleyvirus presley</taxon>
    </lineage>
</organism>
<evidence type="ECO:0000313" key="2">
    <source>
        <dbReference type="Proteomes" id="UP000017656"/>
    </source>
</evidence>
<proteinExistence type="predicted"/>